<organism evidence="2 3">
    <name type="scientific">Kitasatospora viridis</name>
    <dbReference type="NCBI Taxonomy" id="281105"/>
    <lineage>
        <taxon>Bacteria</taxon>
        <taxon>Bacillati</taxon>
        <taxon>Actinomycetota</taxon>
        <taxon>Actinomycetes</taxon>
        <taxon>Kitasatosporales</taxon>
        <taxon>Streptomycetaceae</taxon>
        <taxon>Kitasatospora</taxon>
    </lineage>
</organism>
<protein>
    <submittedName>
        <fullName evidence="2">Photosystem II stability/assembly factor-like uncharacterized protein</fullName>
    </submittedName>
</protein>
<dbReference type="Gene3D" id="2.130.10.10">
    <property type="entry name" value="YVTN repeat-like/Quinoprotein amine dehydrogenase"/>
    <property type="match status" value="1"/>
</dbReference>
<dbReference type="PANTHER" id="PTHR47199:SF2">
    <property type="entry name" value="PHOTOSYSTEM II STABILITY_ASSEMBLY FACTOR HCF136, CHLOROPLASTIC"/>
    <property type="match status" value="1"/>
</dbReference>
<evidence type="ECO:0000313" key="2">
    <source>
        <dbReference type="EMBL" id="TWF82675.1"/>
    </source>
</evidence>
<proteinExistence type="predicted"/>
<reference evidence="2 3" key="1">
    <citation type="submission" date="2019-06" db="EMBL/GenBank/DDBJ databases">
        <title>Sequencing the genomes of 1000 actinobacteria strains.</title>
        <authorList>
            <person name="Klenk H.-P."/>
        </authorList>
    </citation>
    <scope>NUCLEOTIDE SEQUENCE [LARGE SCALE GENOMIC DNA]</scope>
    <source>
        <strain evidence="2 3">DSM 44826</strain>
    </source>
</reference>
<dbReference type="CDD" id="cd15482">
    <property type="entry name" value="Sialidase_non-viral"/>
    <property type="match status" value="1"/>
</dbReference>
<evidence type="ECO:0000256" key="1">
    <source>
        <dbReference type="SAM" id="MobiDB-lite"/>
    </source>
</evidence>
<evidence type="ECO:0000313" key="3">
    <source>
        <dbReference type="Proteomes" id="UP000317940"/>
    </source>
</evidence>
<dbReference type="AlphaFoldDB" id="A0A561T6D3"/>
<keyword evidence="3" id="KW-1185">Reference proteome</keyword>
<accession>A0A561T6D3</accession>
<comment type="caution">
    <text evidence="2">The sequence shown here is derived from an EMBL/GenBank/DDBJ whole genome shotgun (WGS) entry which is preliminary data.</text>
</comment>
<sequence>METTRGQGDPAPLLGPPGWQDTTRGTDVRLRCLSAVDRRTVWVAGADGVVLRTQDGGDSWQSVGPPDGRALQFRSIKAFDAHHAVVLSFGAGDAARILSTDDAGEHWSEAFRNHDPAAFYNCMTFGDDSHGLAVADPVDGRFRILRSTDSGRSWHEVDPAGLPAALAGEVAFAASGTCLIGRAGLHWLATGSAARARVFRSDDGGRTWSAADTPVRSAPDAGIFALAFRDAAIGVAVGGDYRDQSRGGRLTATTADGGITWRTVAGNAPNGYRSGATWTGHEFVVVGPGGSDYSVDDGAGWTRFDDRGLDTVSVAQDGSCWAAGEHGRVALLSHRIPAAR</sequence>
<feature type="region of interest" description="Disordered" evidence="1">
    <location>
        <begin position="1"/>
        <end position="22"/>
    </location>
</feature>
<dbReference type="SUPFAM" id="SSF110296">
    <property type="entry name" value="Oligoxyloglucan reducing end-specific cellobiohydrolase"/>
    <property type="match status" value="1"/>
</dbReference>
<dbReference type="EMBL" id="VIWT01000004">
    <property type="protein sequence ID" value="TWF82675.1"/>
    <property type="molecule type" value="Genomic_DNA"/>
</dbReference>
<dbReference type="Gene3D" id="2.120.10.10">
    <property type="match status" value="1"/>
</dbReference>
<dbReference type="InterPro" id="IPR015943">
    <property type="entry name" value="WD40/YVTN_repeat-like_dom_sf"/>
</dbReference>
<gene>
    <name evidence="2" type="ORF">FHX73_14157</name>
</gene>
<dbReference type="PANTHER" id="PTHR47199">
    <property type="entry name" value="PHOTOSYSTEM II STABILITY/ASSEMBLY FACTOR HCF136, CHLOROPLASTIC"/>
    <property type="match status" value="1"/>
</dbReference>
<name>A0A561T6D3_9ACTN</name>
<dbReference type="Proteomes" id="UP000317940">
    <property type="component" value="Unassembled WGS sequence"/>
</dbReference>